<feature type="non-terminal residue" evidence="1">
    <location>
        <position position="1"/>
    </location>
</feature>
<gene>
    <name evidence="1" type="ORF">XAT740_LOCUS56221</name>
</gene>
<evidence type="ECO:0000313" key="2">
    <source>
        <dbReference type="Proteomes" id="UP000663828"/>
    </source>
</evidence>
<dbReference type="Proteomes" id="UP000663828">
    <property type="component" value="Unassembled WGS sequence"/>
</dbReference>
<organism evidence="1 2">
    <name type="scientific">Adineta ricciae</name>
    <name type="common">Rotifer</name>
    <dbReference type="NCBI Taxonomy" id="249248"/>
    <lineage>
        <taxon>Eukaryota</taxon>
        <taxon>Metazoa</taxon>
        <taxon>Spiralia</taxon>
        <taxon>Gnathifera</taxon>
        <taxon>Rotifera</taxon>
        <taxon>Eurotatoria</taxon>
        <taxon>Bdelloidea</taxon>
        <taxon>Adinetida</taxon>
        <taxon>Adinetidae</taxon>
        <taxon>Adineta</taxon>
    </lineage>
</organism>
<name>A0A816FAR1_ADIRI</name>
<accession>A0A816FAR1</accession>
<sequence length="171" mass="19585">VPSHIGLKVEIEIIRKSGLYRRQILRRSATGVGAIRCIFGNSFFGNDRAHRVLLGPGLNRVGTYSHTNRLQKKVEAEAEISNVNRHLMERILRKFNAACSYASQQKPEPALIKSIEEELSKRQELFNLLSWANSTGLLENRFLKYEFELVKRRKQLGETLPKRRNLGGLIT</sequence>
<comment type="caution">
    <text evidence="1">The sequence shown here is derived from an EMBL/GenBank/DDBJ whole genome shotgun (WGS) entry which is preliminary data.</text>
</comment>
<keyword evidence="2" id="KW-1185">Reference proteome</keyword>
<dbReference type="AlphaFoldDB" id="A0A816FAR1"/>
<proteinExistence type="predicted"/>
<protein>
    <submittedName>
        <fullName evidence="1">Uncharacterized protein</fullName>
    </submittedName>
</protein>
<dbReference type="EMBL" id="CAJNOR010010914">
    <property type="protein sequence ID" value="CAF1657647.1"/>
    <property type="molecule type" value="Genomic_DNA"/>
</dbReference>
<reference evidence="1" key="1">
    <citation type="submission" date="2021-02" db="EMBL/GenBank/DDBJ databases">
        <authorList>
            <person name="Nowell W R."/>
        </authorList>
    </citation>
    <scope>NUCLEOTIDE SEQUENCE</scope>
</reference>
<evidence type="ECO:0000313" key="1">
    <source>
        <dbReference type="EMBL" id="CAF1657647.1"/>
    </source>
</evidence>